<dbReference type="EMBL" id="CP017887">
    <property type="protein sequence ID" value="APC19572.1"/>
    <property type="molecule type" value="Genomic_DNA"/>
</dbReference>
<feature type="domain" description="DUF4123" evidence="1">
    <location>
        <begin position="19"/>
        <end position="137"/>
    </location>
</feature>
<dbReference type="AlphaFoldDB" id="A0A1J0EUX3"/>
<dbReference type="OrthoDB" id="6980020at2"/>
<evidence type="ECO:0000313" key="3">
    <source>
        <dbReference type="Proteomes" id="UP000182567"/>
    </source>
</evidence>
<geneLocation type="plasmid" evidence="2">
    <name>unnamed1</name>
</geneLocation>
<proteinExistence type="predicted"/>
<sequence>MSTLEQWLHDQSATGRRFYLVLDSLGQLDDRNALVSELGAQRYRNLYIGTPAEPLAKNGPYLFELDSFDLPTLRSLIASPERNWGWLASAENADLDVLSTHWRERLVTGERPHQAVYRFHDNRVFARALAYLQPEQVPEYLGSMASVCYWQVEQWTITDNPAPGQYPSPAAPAWCHTPTPEATFKSIQFDNTRRYLVREHTDKLLDLAQQQGIDTWLRGQLDLAHTWGWQEPDSIHFLLTQSLLAPDYAPPKTWLPQPNETPAMHFDRVYQETLYWQGDAPV</sequence>
<dbReference type="RefSeq" id="WP_071556068.1">
    <property type="nucleotide sequence ID" value="NZ_CP017887.1"/>
</dbReference>
<evidence type="ECO:0000313" key="2">
    <source>
        <dbReference type="EMBL" id="APC19572.1"/>
    </source>
</evidence>
<dbReference type="Pfam" id="PF13503">
    <property type="entry name" value="DUF4123"/>
    <property type="match status" value="1"/>
</dbReference>
<organism evidence="2 3">
    <name type="scientific">Pseudomonas frederiksbergensis</name>
    <dbReference type="NCBI Taxonomy" id="104087"/>
    <lineage>
        <taxon>Bacteria</taxon>
        <taxon>Pseudomonadati</taxon>
        <taxon>Pseudomonadota</taxon>
        <taxon>Gammaproteobacteria</taxon>
        <taxon>Pseudomonadales</taxon>
        <taxon>Pseudomonadaceae</taxon>
        <taxon>Pseudomonas</taxon>
    </lineage>
</organism>
<keyword evidence="2" id="KW-0614">Plasmid</keyword>
<protein>
    <recommendedName>
        <fullName evidence="1">DUF4123 domain-containing protein</fullName>
    </recommendedName>
</protein>
<gene>
    <name evidence="2" type="ORF">BLL42_28060</name>
</gene>
<evidence type="ECO:0000259" key="1">
    <source>
        <dbReference type="Pfam" id="PF13503"/>
    </source>
</evidence>
<dbReference type="Proteomes" id="UP000182567">
    <property type="component" value="Plasmid unnamed1"/>
</dbReference>
<accession>A0A1J0EUX3</accession>
<name>A0A1J0EUX3_9PSED</name>
<reference evidence="3" key="1">
    <citation type="submission" date="2016-10" db="EMBL/GenBank/DDBJ databases">
        <title>Pseudomonas frederiksbergensis ERGS4:02 complete genome.</title>
        <authorList>
            <person name="Kumar R."/>
            <person name="Acharya V."/>
            <person name="Singh D."/>
        </authorList>
    </citation>
    <scope>NUCLEOTIDE SEQUENCE [LARGE SCALE GENOMIC DNA]</scope>
    <source>
        <strain evidence="3">ERGS4:02</strain>
        <plasmid evidence="3">Plasmid unnamed1</plasmid>
    </source>
</reference>
<dbReference type="InterPro" id="IPR025391">
    <property type="entry name" value="DUF4123"/>
</dbReference>
<dbReference type="GeneID" id="46912136"/>